<comment type="caution">
    <text evidence="2">The sequence shown here is derived from an EMBL/GenBank/DDBJ whole genome shotgun (WGS) entry which is preliminary data.</text>
</comment>
<keyword evidence="3" id="KW-1185">Reference proteome</keyword>
<proteinExistence type="predicted"/>
<organism evidence="2 3">
    <name type="scientific">Amphritea pacifica</name>
    <dbReference type="NCBI Taxonomy" id="2811233"/>
    <lineage>
        <taxon>Bacteria</taxon>
        <taxon>Pseudomonadati</taxon>
        <taxon>Pseudomonadota</taxon>
        <taxon>Gammaproteobacteria</taxon>
        <taxon>Oceanospirillales</taxon>
        <taxon>Oceanospirillaceae</taxon>
        <taxon>Amphritea</taxon>
    </lineage>
</organism>
<dbReference type="RefSeq" id="WP_205208704.1">
    <property type="nucleotide sequence ID" value="NZ_JAFFZO010000001.1"/>
</dbReference>
<feature type="signal peptide" evidence="1">
    <location>
        <begin position="1"/>
        <end position="18"/>
    </location>
</feature>
<dbReference type="Proteomes" id="UP000760472">
    <property type="component" value="Unassembled WGS sequence"/>
</dbReference>
<name>A0ABS2WCU0_9GAMM</name>
<feature type="chain" id="PRO_5046543189" evidence="1">
    <location>
        <begin position="19"/>
        <end position="221"/>
    </location>
</feature>
<reference evidence="2 3" key="1">
    <citation type="submission" date="2021-02" db="EMBL/GenBank/DDBJ databases">
        <title>A novel species of genus Amphritea isolated from a fishpond in China.</title>
        <authorList>
            <person name="Lu H."/>
        </authorList>
    </citation>
    <scope>NUCLEOTIDE SEQUENCE [LARGE SCALE GENOMIC DNA]</scope>
    <source>
        <strain evidence="2 3">RP18W</strain>
    </source>
</reference>
<dbReference type="EMBL" id="JAFFZP010000042">
    <property type="protein sequence ID" value="MBN0989514.1"/>
    <property type="molecule type" value="Genomic_DNA"/>
</dbReference>
<keyword evidence="1" id="KW-0732">Signal</keyword>
<evidence type="ECO:0000256" key="1">
    <source>
        <dbReference type="SAM" id="SignalP"/>
    </source>
</evidence>
<sequence>MKTIFLAVSICLATNSYALSFEDAIVNPGESVSGKHLDEYANIWWQWTYTMPKEISPVRDTTGKYCHVGQQGEVWFLAGGYGTSKIKRRCEIPQGKYIFFPVINMAYWPRTEGSMSCDSAKRSAALNNDELLSIQVELDSMKALNPTSMRVASQNCFNLLGLVPKRYSPPNLYPAATDGYWVMLKPLSKGTHILKFNAMYNREKGAYSKMAQDIEYKIFVK</sequence>
<evidence type="ECO:0000313" key="3">
    <source>
        <dbReference type="Proteomes" id="UP000760472"/>
    </source>
</evidence>
<evidence type="ECO:0000313" key="2">
    <source>
        <dbReference type="EMBL" id="MBN0989514.1"/>
    </source>
</evidence>
<accession>A0ABS2WCU0</accession>
<protein>
    <submittedName>
        <fullName evidence="2">Uncharacterized protein</fullName>
    </submittedName>
</protein>
<gene>
    <name evidence="2" type="ORF">JW498_19275</name>
</gene>